<dbReference type="EMBL" id="CAJNXB010000823">
    <property type="protein sequence ID" value="CAF3102158.1"/>
    <property type="molecule type" value="Genomic_DNA"/>
</dbReference>
<proteinExistence type="predicted"/>
<dbReference type="Proteomes" id="UP000663872">
    <property type="component" value="Unassembled WGS sequence"/>
</dbReference>
<gene>
    <name evidence="4" type="ORF">GRG538_LOCUS26499</name>
    <name evidence="2" type="ORF">KIK155_LOCUS4359</name>
    <name evidence="3" type="ORF">LUA448_LOCUS13985</name>
    <name evidence="1" type="ORF">TIS948_LOCUS7006</name>
</gene>
<organism evidence="4 5">
    <name type="scientific">Rotaria socialis</name>
    <dbReference type="NCBI Taxonomy" id="392032"/>
    <lineage>
        <taxon>Eukaryota</taxon>
        <taxon>Metazoa</taxon>
        <taxon>Spiralia</taxon>
        <taxon>Gnathifera</taxon>
        <taxon>Rotifera</taxon>
        <taxon>Eurotatoria</taxon>
        <taxon>Bdelloidea</taxon>
        <taxon>Philodinida</taxon>
        <taxon>Philodinidae</taxon>
        <taxon>Rotaria</taxon>
    </lineage>
</organism>
<sequence length="422" mass="48595">MAATSVNNNDQITNDPNQLLLTDVKLFSIIGDEDETDFDETTAVVSTEKESTVKPSEVSVPPRQVSSFSMATSSVTIKSSKSNSYRFVQLQRALATTSLLRKLDDQQKFENDYLTSLQENTFEEFLQNYYRKIYDHNQRIKQKEQAKKERIFTFVDLEKNFFALDPTRDIKILFVDEPTRSSISRSTLSRSDVSSRHKSALPMKSNDALTELFYANRSHRFLHDPSQAREEITLFARRAAQRLHERLPRMSSVPHRVKVVDERDMSGNPDENALLQMKHKRALSSINKRRHLFIRMMTQSKKNQTKMEKQWTQSPIALDNAACCRELLERANQIEQVSTNQIKRRPQTASVSRRTRSKNISSLNCSDLTAVSPSIAPVFSPCLKPFQDTLSIDHMEKTENVRVILPTRPLTAPTKVNWKNYC</sequence>
<reference evidence="4" key="1">
    <citation type="submission" date="2021-02" db="EMBL/GenBank/DDBJ databases">
        <authorList>
            <person name="Nowell W R."/>
        </authorList>
    </citation>
    <scope>NUCLEOTIDE SEQUENCE</scope>
</reference>
<dbReference type="Proteomes" id="UP000663865">
    <property type="component" value="Unassembled WGS sequence"/>
</dbReference>
<evidence type="ECO:0000313" key="3">
    <source>
        <dbReference type="EMBL" id="CAF3361395.1"/>
    </source>
</evidence>
<dbReference type="EMBL" id="CAJNYD010001733">
    <property type="protein sequence ID" value="CAF3361395.1"/>
    <property type="molecule type" value="Genomic_DNA"/>
</dbReference>
<evidence type="ECO:0000313" key="1">
    <source>
        <dbReference type="EMBL" id="CAF3102158.1"/>
    </source>
</evidence>
<dbReference type="OrthoDB" id="10029181at2759"/>
<dbReference type="EMBL" id="CAJNYT010004608">
    <property type="protein sequence ID" value="CAF3672933.1"/>
    <property type="molecule type" value="Genomic_DNA"/>
</dbReference>
<dbReference type="Proteomes" id="UP000663833">
    <property type="component" value="Unassembled WGS sequence"/>
</dbReference>
<evidence type="ECO:0000313" key="4">
    <source>
        <dbReference type="EMBL" id="CAF3672933.1"/>
    </source>
</evidence>
<dbReference type="EMBL" id="CAJNYV010000395">
    <property type="protein sequence ID" value="CAF3359509.1"/>
    <property type="molecule type" value="Genomic_DNA"/>
</dbReference>
<evidence type="ECO:0000313" key="2">
    <source>
        <dbReference type="EMBL" id="CAF3359509.1"/>
    </source>
</evidence>
<accession>A0A818SQR0</accession>
<name>A0A818SQR0_9BILA</name>
<dbReference type="Proteomes" id="UP000663825">
    <property type="component" value="Unassembled WGS sequence"/>
</dbReference>
<comment type="caution">
    <text evidence="4">The sequence shown here is derived from an EMBL/GenBank/DDBJ whole genome shotgun (WGS) entry which is preliminary data.</text>
</comment>
<evidence type="ECO:0000313" key="5">
    <source>
        <dbReference type="Proteomes" id="UP000663872"/>
    </source>
</evidence>
<protein>
    <submittedName>
        <fullName evidence="4">Uncharacterized protein</fullName>
    </submittedName>
</protein>
<dbReference type="AlphaFoldDB" id="A0A818SQR0"/>